<keyword evidence="3 5" id="KW-0418">Kinase</keyword>
<feature type="domain" description="Carbohydrate kinase PfkB" evidence="4">
    <location>
        <begin position="20"/>
        <end position="292"/>
    </location>
</feature>
<dbReference type="GO" id="GO:0016301">
    <property type="term" value="F:kinase activity"/>
    <property type="evidence" value="ECO:0007669"/>
    <property type="project" value="UniProtKB-KW"/>
</dbReference>
<dbReference type="InterPro" id="IPR029056">
    <property type="entry name" value="Ribokinase-like"/>
</dbReference>
<comment type="caution">
    <text evidence="5">The sequence shown here is derived from an EMBL/GenBank/DDBJ whole genome shotgun (WGS) entry which is preliminary data.</text>
</comment>
<dbReference type="PANTHER" id="PTHR43085:SF15">
    <property type="entry name" value="2-DEHYDRO-3-DEOXYGLUCONOKINASE"/>
    <property type="match status" value="1"/>
</dbReference>
<dbReference type="Pfam" id="PF00294">
    <property type="entry name" value="PfkB"/>
    <property type="match status" value="1"/>
</dbReference>
<evidence type="ECO:0000256" key="2">
    <source>
        <dbReference type="ARBA" id="ARBA00022679"/>
    </source>
</evidence>
<proteinExistence type="inferred from homology"/>
<dbReference type="CDD" id="cd01166">
    <property type="entry name" value="KdgK"/>
    <property type="match status" value="1"/>
</dbReference>
<dbReference type="InterPro" id="IPR050306">
    <property type="entry name" value="PfkB_Carbo_kinase"/>
</dbReference>
<dbReference type="InterPro" id="IPR002173">
    <property type="entry name" value="Carboh/pur_kinase_PfkB_CS"/>
</dbReference>
<dbReference type="EMBL" id="WTYO01000001">
    <property type="protein sequence ID" value="MXO67375.1"/>
    <property type="molecule type" value="Genomic_DNA"/>
</dbReference>
<accession>A0ABW9US10</accession>
<evidence type="ECO:0000256" key="1">
    <source>
        <dbReference type="ARBA" id="ARBA00010688"/>
    </source>
</evidence>
<organism evidence="5 6">
    <name type="scientific">Pelagerythrobacter marinus</name>
    <dbReference type="NCBI Taxonomy" id="538382"/>
    <lineage>
        <taxon>Bacteria</taxon>
        <taxon>Pseudomonadati</taxon>
        <taxon>Pseudomonadota</taxon>
        <taxon>Alphaproteobacteria</taxon>
        <taxon>Sphingomonadales</taxon>
        <taxon>Erythrobacteraceae</taxon>
        <taxon>Pelagerythrobacter</taxon>
    </lineage>
</organism>
<dbReference type="SUPFAM" id="SSF53613">
    <property type="entry name" value="Ribokinase-like"/>
    <property type="match status" value="1"/>
</dbReference>
<dbReference type="Gene3D" id="3.40.1190.20">
    <property type="match status" value="1"/>
</dbReference>
<name>A0ABW9US10_9SPHN</name>
<dbReference type="PANTHER" id="PTHR43085">
    <property type="entry name" value="HEXOKINASE FAMILY MEMBER"/>
    <property type="match status" value="1"/>
</dbReference>
<comment type="similarity">
    <text evidence="1">Belongs to the carbohydrate kinase PfkB family.</text>
</comment>
<keyword evidence="2" id="KW-0808">Transferase</keyword>
<dbReference type="Proteomes" id="UP000444401">
    <property type="component" value="Unassembled WGS sequence"/>
</dbReference>
<protein>
    <submittedName>
        <fullName evidence="5">Sugar kinase</fullName>
    </submittedName>
</protein>
<sequence length="302" mass="31781">MKTFIVGEAMLEYHSHGGTGLRYGGDTLNTAIHMARRGLDVAYVTAVGTDPVSDALVRAWAEEGIDVTHVHRHPDRSPGIYAIHLDAAGERSFLYWRDASAAREMFALPGMERTLAAAQDCDLVYFSLISLAVIGDAGREALLGLARARKAAGRAVAYDSNYRPRLWPDAGQAQAASLAAAGAATIGLPTNVDERELFADAADEPAIAARWHAAGCDEVIVKAGERGCFHSGPDCAQAFPVAPVRVVDSSGAGDAFNAGYLHARLTGADRDRAIAAGQALAAETLGHLGAIEVGRRRALNPA</sequence>
<gene>
    <name evidence="5" type="ORF">GRI72_00830</name>
</gene>
<evidence type="ECO:0000313" key="6">
    <source>
        <dbReference type="Proteomes" id="UP000444401"/>
    </source>
</evidence>
<dbReference type="RefSeq" id="WP_160732040.1">
    <property type="nucleotide sequence ID" value="NZ_WTYO01000001.1"/>
</dbReference>
<reference evidence="5 6" key="1">
    <citation type="submission" date="2019-12" db="EMBL/GenBank/DDBJ databases">
        <title>Genomic-based taxomic classification of the family Erythrobacteraceae.</title>
        <authorList>
            <person name="Xu L."/>
        </authorList>
    </citation>
    <scope>NUCLEOTIDE SEQUENCE [LARGE SCALE GENOMIC DNA]</scope>
    <source>
        <strain evidence="5 6">H32</strain>
    </source>
</reference>
<dbReference type="PROSITE" id="PS00584">
    <property type="entry name" value="PFKB_KINASES_2"/>
    <property type="match status" value="1"/>
</dbReference>
<evidence type="ECO:0000259" key="4">
    <source>
        <dbReference type="Pfam" id="PF00294"/>
    </source>
</evidence>
<evidence type="ECO:0000256" key="3">
    <source>
        <dbReference type="ARBA" id="ARBA00022777"/>
    </source>
</evidence>
<keyword evidence="6" id="KW-1185">Reference proteome</keyword>
<evidence type="ECO:0000313" key="5">
    <source>
        <dbReference type="EMBL" id="MXO67375.1"/>
    </source>
</evidence>
<dbReference type="InterPro" id="IPR011611">
    <property type="entry name" value="PfkB_dom"/>
</dbReference>